<keyword evidence="2" id="KW-1185">Reference proteome</keyword>
<comment type="caution">
    <text evidence="1">The sequence shown here is derived from an EMBL/GenBank/DDBJ whole genome shotgun (WGS) entry which is preliminary data.</text>
</comment>
<evidence type="ECO:0000313" key="2">
    <source>
        <dbReference type="Proteomes" id="UP001476798"/>
    </source>
</evidence>
<proteinExistence type="predicted"/>
<evidence type="ECO:0000313" key="1">
    <source>
        <dbReference type="EMBL" id="MEQ2159260.1"/>
    </source>
</evidence>
<sequence>TNYHMDLSPWIPTPSPWCSPFTPTMTLLTCFPRKFPDQDLLNIQYHCFTINWTDFPLVF</sequence>
<organism evidence="1 2">
    <name type="scientific">Goodea atripinnis</name>
    <dbReference type="NCBI Taxonomy" id="208336"/>
    <lineage>
        <taxon>Eukaryota</taxon>
        <taxon>Metazoa</taxon>
        <taxon>Chordata</taxon>
        <taxon>Craniata</taxon>
        <taxon>Vertebrata</taxon>
        <taxon>Euteleostomi</taxon>
        <taxon>Actinopterygii</taxon>
        <taxon>Neopterygii</taxon>
        <taxon>Teleostei</taxon>
        <taxon>Neoteleostei</taxon>
        <taxon>Acanthomorphata</taxon>
        <taxon>Ovalentaria</taxon>
        <taxon>Atherinomorphae</taxon>
        <taxon>Cyprinodontiformes</taxon>
        <taxon>Goodeidae</taxon>
        <taxon>Goodea</taxon>
    </lineage>
</organism>
<gene>
    <name evidence="1" type="ORF">GOODEAATRI_021031</name>
</gene>
<accession>A0ABV0MJI1</accession>
<feature type="non-terminal residue" evidence="1">
    <location>
        <position position="1"/>
    </location>
</feature>
<dbReference type="Proteomes" id="UP001476798">
    <property type="component" value="Unassembled WGS sequence"/>
</dbReference>
<reference evidence="1 2" key="1">
    <citation type="submission" date="2021-06" db="EMBL/GenBank/DDBJ databases">
        <authorList>
            <person name="Palmer J.M."/>
        </authorList>
    </citation>
    <scope>NUCLEOTIDE SEQUENCE [LARGE SCALE GENOMIC DNA]</scope>
    <source>
        <strain evidence="1 2">GA_2019</strain>
        <tissue evidence="1">Muscle</tissue>
    </source>
</reference>
<protein>
    <submittedName>
        <fullName evidence="1">Uncharacterized protein</fullName>
    </submittedName>
</protein>
<name>A0ABV0MJI1_9TELE</name>
<dbReference type="EMBL" id="JAHRIO010002009">
    <property type="protein sequence ID" value="MEQ2159260.1"/>
    <property type="molecule type" value="Genomic_DNA"/>
</dbReference>